<reference evidence="1" key="1">
    <citation type="submission" date="2021-06" db="EMBL/GenBank/DDBJ databases">
        <title>Parelaphostrongylus tenuis whole genome reference sequence.</title>
        <authorList>
            <person name="Garwood T.J."/>
            <person name="Larsen P.A."/>
            <person name="Fountain-Jones N.M."/>
            <person name="Garbe J.R."/>
            <person name="Macchietto M.G."/>
            <person name="Kania S.A."/>
            <person name="Gerhold R.W."/>
            <person name="Richards J.E."/>
            <person name="Wolf T.M."/>
        </authorList>
    </citation>
    <scope>NUCLEOTIDE SEQUENCE</scope>
    <source>
        <strain evidence="1">MNPRO001-30</strain>
        <tissue evidence="1">Meninges</tissue>
    </source>
</reference>
<sequence length="68" mass="7793">MEPDVVLDRVRIHRFVELIIEKFAYSYNQKDINGCVRIKDQEFYTGINPPRFADATFATPNLSSAVTA</sequence>
<dbReference type="EMBL" id="JAHQIW010001438">
    <property type="protein sequence ID" value="KAJ1352530.1"/>
    <property type="molecule type" value="Genomic_DNA"/>
</dbReference>
<gene>
    <name evidence="1" type="ORF">KIN20_008904</name>
</gene>
<accession>A0AAD5M5G5</accession>
<evidence type="ECO:0000313" key="2">
    <source>
        <dbReference type="Proteomes" id="UP001196413"/>
    </source>
</evidence>
<organism evidence="1 2">
    <name type="scientific">Parelaphostrongylus tenuis</name>
    <name type="common">Meningeal worm</name>
    <dbReference type="NCBI Taxonomy" id="148309"/>
    <lineage>
        <taxon>Eukaryota</taxon>
        <taxon>Metazoa</taxon>
        <taxon>Ecdysozoa</taxon>
        <taxon>Nematoda</taxon>
        <taxon>Chromadorea</taxon>
        <taxon>Rhabditida</taxon>
        <taxon>Rhabditina</taxon>
        <taxon>Rhabditomorpha</taxon>
        <taxon>Strongyloidea</taxon>
        <taxon>Metastrongylidae</taxon>
        <taxon>Parelaphostrongylus</taxon>
    </lineage>
</organism>
<evidence type="ECO:0000313" key="1">
    <source>
        <dbReference type="EMBL" id="KAJ1352530.1"/>
    </source>
</evidence>
<name>A0AAD5M5G5_PARTN</name>
<comment type="caution">
    <text evidence="1">The sequence shown here is derived from an EMBL/GenBank/DDBJ whole genome shotgun (WGS) entry which is preliminary data.</text>
</comment>
<protein>
    <submittedName>
        <fullName evidence="1">Uncharacterized protein</fullName>
    </submittedName>
</protein>
<dbReference type="AlphaFoldDB" id="A0AAD5M5G5"/>
<proteinExistence type="predicted"/>
<keyword evidence="2" id="KW-1185">Reference proteome</keyword>
<dbReference type="Proteomes" id="UP001196413">
    <property type="component" value="Unassembled WGS sequence"/>
</dbReference>